<evidence type="ECO:0000259" key="1">
    <source>
        <dbReference type="Pfam" id="PF02602"/>
    </source>
</evidence>
<dbReference type="RefSeq" id="WP_066153183.1">
    <property type="nucleotide sequence ID" value="NZ_CP020814.1"/>
</dbReference>
<dbReference type="AlphaFoldDB" id="A0A1X9MDU2"/>
<accession>A0A1X9MDU2</accession>
<dbReference type="CDD" id="cd06578">
    <property type="entry name" value="HemD"/>
    <property type="match status" value="1"/>
</dbReference>
<dbReference type="Gene3D" id="3.40.50.10090">
    <property type="match status" value="2"/>
</dbReference>
<dbReference type="GO" id="GO:0004852">
    <property type="term" value="F:uroporphyrinogen-III synthase activity"/>
    <property type="evidence" value="ECO:0007669"/>
    <property type="project" value="UniProtKB-EC"/>
</dbReference>
<keyword evidence="2" id="KW-0456">Lyase</keyword>
<dbReference type="STRING" id="199441.BkAM31D_18195"/>
<gene>
    <name evidence="2" type="primary">hemD</name>
    <name evidence="2" type="ORF">BkAM31D_18195</name>
</gene>
<evidence type="ECO:0000313" key="3">
    <source>
        <dbReference type="Proteomes" id="UP000193006"/>
    </source>
</evidence>
<feature type="domain" description="Tetrapyrrole biosynthesis uroporphyrinogen III synthase" evidence="1">
    <location>
        <begin position="22"/>
        <end position="247"/>
    </location>
</feature>
<dbReference type="GO" id="GO:0006780">
    <property type="term" value="P:uroporphyrinogen III biosynthetic process"/>
    <property type="evidence" value="ECO:0007669"/>
    <property type="project" value="InterPro"/>
</dbReference>
<dbReference type="EMBL" id="CP020814">
    <property type="protein sequence ID" value="ARK31619.1"/>
    <property type="molecule type" value="Genomic_DNA"/>
</dbReference>
<sequence>MTSKPLEGKTILVTRAKEQAQQLTHLLKEQGGTVIEVPLIAFKPVSSNEMKSVIHTLEDYQWLVFTSANGVRFFMEEVKRLEKSIPPHSIKIAVVGTKTNEVLKHYHLEADLIPEDFVAEGLIQALAGQIKRGDRILIARGNLGRKILVEQLTELGAYVHDLPVYETVVPEDAQDELISVLNTRQVDYVTFTSSSTVDHFSEIVRGSQCKTDFKVACIGPIATRTAMKNGLTVDLTPHTYTIDHLVEQIINDAKGV</sequence>
<dbReference type="Pfam" id="PF02602">
    <property type="entry name" value="HEM4"/>
    <property type="match status" value="1"/>
</dbReference>
<dbReference type="InterPro" id="IPR036108">
    <property type="entry name" value="4pyrrol_syn_uPrphyn_synt_sf"/>
</dbReference>
<dbReference type="KEGG" id="bkw:BkAM31D_18195"/>
<dbReference type="PANTHER" id="PTHR40082">
    <property type="entry name" value="BLR5956 PROTEIN"/>
    <property type="match status" value="1"/>
</dbReference>
<organism evidence="2 3">
    <name type="scientific">Halalkalibacter krulwichiae</name>
    <dbReference type="NCBI Taxonomy" id="199441"/>
    <lineage>
        <taxon>Bacteria</taxon>
        <taxon>Bacillati</taxon>
        <taxon>Bacillota</taxon>
        <taxon>Bacilli</taxon>
        <taxon>Bacillales</taxon>
        <taxon>Bacillaceae</taxon>
        <taxon>Halalkalibacter</taxon>
    </lineage>
</organism>
<dbReference type="Proteomes" id="UP000193006">
    <property type="component" value="Chromosome"/>
</dbReference>
<dbReference type="InterPro" id="IPR039793">
    <property type="entry name" value="UROS/Hem4"/>
</dbReference>
<proteinExistence type="predicted"/>
<dbReference type="SUPFAM" id="SSF69618">
    <property type="entry name" value="HemD-like"/>
    <property type="match status" value="1"/>
</dbReference>
<dbReference type="EC" id="4.2.1.75" evidence="2"/>
<dbReference type="PANTHER" id="PTHR40082:SF1">
    <property type="entry name" value="BLR5956 PROTEIN"/>
    <property type="match status" value="1"/>
</dbReference>
<dbReference type="InterPro" id="IPR003754">
    <property type="entry name" value="4pyrrol_synth_uPrphyn_synth"/>
</dbReference>
<keyword evidence="3" id="KW-1185">Reference proteome</keyword>
<name>A0A1X9MDU2_9BACI</name>
<protein>
    <submittedName>
        <fullName evidence="2">Uroporphyrinogen-III synthase</fullName>
        <ecNumber evidence="2">4.2.1.75</ecNumber>
    </submittedName>
</protein>
<reference evidence="2 3" key="1">
    <citation type="submission" date="2017-04" db="EMBL/GenBank/DDBJ databases">
        <title>Bacillus krulwichiae AM31D Genome sequencing and assembly.</title>
        <authorList>
            <person name="Krulwich T.A."/>
            <person name="Anastor L."/>
            <person name="Ehrlich R."/>
            <person name="Ehrlich G.D."/>
            <person name="Janto B."/>
        </authorList>
    </citation>
    <scope>NUCLEOTIDE SEQUENCE [LARGE SCALE GENOMIC DNA]</scope>
    <source>
        <strain evidence="2 3">AM31D</strain>
    </source>
</reference>
<evidence type="ECO:0000313" key="2">
    <source>
        <dbReference type="EMBL" id="ARK31619.1"/>
    </source>
</evidence>